<dbReference type="PANTHER" id="PTHR20974">
    <property type="entry name" value="UPF0585 PROTEIN CG18661"/>
    <property type="match status" value="1"/>
</dbReference>
<dbReference type="RefSeq" id="WP_341376862.1">
    <property type="nucleotide sequence ID" value="NZ_JBBUTF010000039.1"/>
</dbReference>
<dbReference type="EMBL" id="JBBUTF010000039">
    <property type="protein sequence ID" value="MEK8029074.1"/>
    <property type="molecule type" value="Genomic_DNA"/>
</dbReference>
<dbReference type="PANTHER" id="PTHR20974:SF0">
    <property type="entry name" value="UPF0585 PROTEIN CG18661"/>
    <property type="match status" value="1"/>
</dbReference>
<dbReference type="SUPFAM" id="SSF53335">
    <property type="entry name" value="S-adenosyl-L-methionine-dependent methyltransferases"/>
    <property type="match status" value="1"/>
</dbReference>
<feature type="compositionally biased region" description="Pro residues" evidence="1">
    <location>
        <begin position="1"/>
        <end position="14"/>
    </location>
</feature>
<organism evidence="2 3">
    <name type="scientific">Pseudaquabacterium rugosum</name>
    <dbReference type="NCBI Taxonomy" id="2984194"/>
    <lineage>
        <taxon>Bacteria</taxon>
        <taxon>Pseudomonadati</taxon>
        <taxon>Pseudomonadota</taxon>
        <taxon>Betaproteobacteria</taxon>
        <taxon>Burkholderiales</taxon>
        <taxon>Sphaerotilaceae</taxon>
        <taxon>Pseudaquabacterium</taxon>
    </lineage>
</organism>
<feature type="region of interest" description="Disordered" evidence="1">
    <location>
        <begin position="1"/>
        <end position="27"/>
    </location>
</feature>
<protein>
    <submittedName>
        <fullName evidence="2">DUF938 domain-containing protein</fullName>
    </submittedName>
</protein>
<evidence type="ECO:0000256" key="1">
    <source>
        <dbReference type="SAM" id="MobiDB-lite"/>
    </source>
</evidence>
<evidence type="ECO:0000313" key="2">
    <source>
        <dbReference type="EMBL" id="MEK8029074.1"/>
    </source>
</evidence>
<gene>
    <name evidence="2" type="ORF">AACH11_24220</name>
</gene>
<proteinExistence type="predicted"/>
<accession>A0ABU9BH44</accession>
<dbReference type="Gene3D" id="3.40.50.150">
    <property type="entry name" value="Vaccinia Virus protein VP39"/>
    <property type="match status" value="1"/>
</dbReference>
<reference evidence="2 3" key="1">
    <citation type="submission" date="2024-04" db="EMBL/GenBank/DDBJ databases">
        <title>Novel species of the genus Ideonella isolated from streams.</title>
        <authorList>
            <person name="Lu H."/>
        </authorList>
    </citation>
    <scope>NUCLEOTIDE SEQUENCE [LARGE SCALE GENOMIC DNA]</scope>
    <source>
        <strain evidence="2 3">BYS139W</strain>
    </source>
</reference>
<dbReference type="Pfam" id="PF06080">
    <property type="entry name" value="DUF938"/>
    <property type="match status" value="1"/>
</dbReference>
<comment type="caution">
    <text evidence="2">The sequence shown here is derived from an EMBL/GenBank/DDBJ whole genome shotgun (WGS) entry which is preliminary data.</text>
</comment>
<dbReference type="InterPro" id="IPR010342">
    <property type="entry name" value="DUF938"/>
</dbReference>
<name>A0ABU9BH44_9BURK</name>
<keyword evidence="3" id="KW-1185">Reference proteome</keyword>
<sequence>MPASPVPPPSPSPSPDGRLLWPAPERNKGPITEVLQRVLPTRGRLLEVASGSGQHAAHASGLLDGWTWQPTDPDAAMRASIAAWTAHVRHPNLLPVRALDLLTEPDAPPAAEDPLAGPFDALFNANMVHIAPWATCGALMRLAARRLTAQGVLVVYGPFLVDGEPTSPGNLAFDADLRQRDPHWGLRTLGAVCAEAGRAGWRLDERIAMPAHNLTLVFRRVAA</sequence>
<evidence type="ECO:0000313" key="3">
    <source>
        <dbReference type="Proteomes" id="UP001368500"/>
    </source>
</evidence>
<dbReference type="Proteomes" id="UP001368500">
    <property type="component" value="Unassembled WGS sequence"/>
</dbReference>
<dbReference type="InterPro" id="IPR029063">
    <property type="entry name" value="SAM-dependent_MTases_sf"/>
</dbReference>